<dbReference type="InterPro" id="IPR011009">
    <property type="entry name" value="Kinase-like_dom_sf"/>
</dbReference>
<dbReference type="PROSITE" id="PS00108">
    <property type="entry name" value="PROTEIN_KINASE_ST"/>
    <property type="match status" value="1"/>
</dbReference>
<evidence type="ECO:0000256" key="2">
    <source>
        <dbReference type="ARBA" id="ARBA00012513"/>
    </source>
</evidence>
<evidence type="ECO:0000256" key="4">
    <source>
        <dbReference type="ARBA" id="ARBA00022527"/>
    </source>
</evidence>
<keyword evidence="16" id="KW-0675">Receptor</keyword>
<comment type="subcellular location">
    <subcellularLocation>
        <location evidence="1">Cell membrane</location>
        <topology evidence="1">Single-pass membrane protein</topology>
    </subcellularLocation>
</comment>
<evidence type="ECO:0000256" key="11">
    <source>
        <dbReference type="ARBA" id="ARBA00022741"/>
    </source>
</evidence>
<feature type="domain" description="Protein kinase" evidence="20">
    <location>
        <begin position="1"/>
        <end position="160"/>
    </location>
</feature>
<dbReference type="EMBL" id="CM029037">
    <property type="protein sequence ID" value="KAG2659314.1"/>
    <property type="molecule type" value="Genomic_DNA"/>
</dbReference>
<evidence type="ECO:0000259" key="20">
    <source>
        <dbReference type="PROSITE" id="PS50011"/>
    </source>
</evidence>
<proteinExistence type="predicted"/>
<dbReference type="PANTHER" id="PTHR48055">
    <property type="entry name" value="LEUCINE-RICH REPEAT RECEPTOR PROTEIN KINASE EMS1"/>
    <property type="match status" value="1"/>
</dbReference>
<keyword evidence="15" id="KW-0472">Membrane</keyword>
<comment type="catalytic activity">
    <reaction evidence="18">
        <text>L-threonyl-[protein] + ATP = O-phospho-L-threonyl-[protein] + ADP + H(+)</text>
        <dbReference type="Rhea" id="RHEA:46608"/>
        <dbReference type="Rhea" id="RHEA-COMP:11060"/>
        <dbReference type="Rhea" id="RHEA-COMP:11605"/>
        <dbReference type="ChEBI" id="CHEBI:15378"/>
        <dbReference type="ChEBI" id="CHEBI:30013"/>
        <dbReference type="ChEBI" id="CHEBI:30616"/>
        <dbReference type="ChEBI" id="CHEBI:61977"/>
        <dbReference type="ChEBI" id="CHEBI:456216"/>
        <dbReference type="EC" id="2.7.11.1"/>
    </reaction>
</comment>
<accession>A0A8T0XQ46</accession>
<dbReference type="SMART" id="SM00220">
    <property type="entry name" value="S_TKc"/>
    <property type="match status" value="1"/>
</dbReference>
<keyword evidence="6" id="KW-0433">Leucine-rich repeat</keyword>
<evidence type="ECO:0000256" key="9">
    <source>
        <dbReference type="ARBA" id="ARBA00022729"/>
    </source>
</evidence>
<gene>
    <name evidence="21" type="ORF">PVAP13_1KG301000</name>
</gene>
<keyword evidence="9" id="KW-0732">Signal</keyword>
<comment type="catalytic activity">
    <reaction evidence="19">
        <text>L-seryl-[protein] + ATP = O-phospho-L-seryl-[protein] + ADP + H(+)</text>
        <dbReference type="Rhea" id="RHEA:17989"/>
        <dbReference type="Rhea" id="RHEA-COMP:9863"/>
        <dbReference type="Rhea" id="RHEA-COMP:11604"/>
        <dbReference type="ChEBI" id="CHEBI:15378"/>
        <dbReference type="ChEBI" id="CHEBI:29999"/>
        <dbReference type="ChEBI" id="CHEBI:30616"/>
        <dbReference type="ChEBI" id="CHEBI:83421"/>
        <dbReference type="ChEBI" id="CHEBI:456216"/>
        <dbReference type="EC" id="2.7.11.1"/>
    </reaction>
</comment>
<keyword evidence="3" id="KW-1003">Cell membrane</keyword>
<keyword evidence="5" id="KW-0597">Phosphoprotein</keyword>
<dbReference type="InterPro" id="IPR051564">
    <property type="entry name" value="LRR_receptor-like_kinase"/>
</dbReference>
<evidence type="ECO:0000256" key="6">
    <source>
        <dbReference type="ARBA" id="ARBA00022614"/>
    </source>
</evidence>
<evidence type="ECO:0000256" key="15">
    <source>
        <dbReference type="ARBA" id="ARBA00023136"/>
    </source>
</evidence>
<evidence type="ECO:0000256" key="19">
    <source>
        <dbReference type="ARBA" id="ARBA00048679"/>
    </source>
</evidence>
<keyword evidence="12" id="KW-0418">Kinase</keyword>
<dbReference type="InterPro" id="IPR008271">
    <property type="entry name" value="Ser/Thr_kinase_AS"/>
</dbReference>
<evidence type="ECO:0000313" key="22">
    <source>
        <dbReference type="Proteomes" id="UP000823388"/>
    </source>
</evidence>
<keyword evidence="4" id="KW-0723">Serine/threonine-protein kinase</keyword>
<dbReference type="Proteomes" id="UP000823388">
    <property type="component" value="Chromosome 1K"/>
</dbReference>
<name>A0A8T0XQ46_PANVG</name>
<dbReference type="GO" id="GO:0005886">
    <property type="term" value="C:plasma membrane"/>
    <property type="evidence" value="ECO:0007669"/>
    <property type="project" value="UniProtKB-SubCell"/>
</dbReference>
<keyword evidence="10" id="KW-0677">Repeat</keyword>
<keyword evidence="14" id="KW-1133">Transmembrane helix</keyword>
<keyword evidence="7" id="KW-0808">Transferase</keyword>
<keyword evidence="8" id="KW-0812">Transmembrane</keyword>
<evidence type="ECO:0000256" key="13">
    <source>
        <dbReference type="ARBA" id="ARBA00022840"/>
    </source>
</evidence>
<evidence type="ECO:0000256" key="16">
    <source>
        <dbReference type="ARBA" id="ARBA00023170"/>
    </source>
</evidence>
<evidence type="ECO:0000256" key="14">
    <source>
        <dbReference type="ARBA" id="ARBA00022989"/>
    </source>
</evidence>
<comment type="caution">
    <text evidence="21">The sequence shown here is derived from an EMBL/GenBank/DDBJ whole genome shotgun (WGS) entry which is preliminary data.</text>
</comment>
<dbReference type="PANTHER" id="PTHR48055:SF57">
    <property type="entry name" value="PROTEIN KINASE DOMAIN-CONTAINING PROTEIN"/>
    <property type="match status" value="1"/>
</dbReference>
<evidence type="ECO:0000256" key="7">
    <source>
        <dbReference type="ARBA" id="ARBA00022679"/>
    </source>
</evidence>
<evidence type="ECO:0000256" key="17">
    <source>
        <dbReference type="ARBA" id="ARBA00023180"/>
    </source>
</evidence>
<dbReference type="PROSITE" id="PS50011">
    <property type="entry name" value="PROTEIN_KINASE_DOM"/>
    <property type="match status" value="1"/>
</dbReference>
<reference evidence="21" key="1">
    <citation type="submission" date="2020-05" db="EMBL/GenBank/DDBJ databases">
        <title>WGS assembly of Panicum virgatum.</title>
        <authorList>
            <person name="Lovell J.T."/>
            <person name="Jenkins J."/>
            <person name="Shu S."/>
            <person name="Juenger T.E."/>
            <person name="Schmutz J."/>
        </authorList>
    </citation>
    <scope>NUCLEOTIDE SEQUENCE</scope>
    <source>
        <strain evidence="21">AP13</strain>
    </source>
</reference>
<evidence type="ECO:0000256" key="12">
    <source>
        <dbReference type="ARBA" id="ARBA00022777"/>
    </source>
</evidence>
<dbReference type="EC" id="2.7.11.1" evidence="2"/>
<organism evidence="21 22">
    <name type="scientific">Panicum virgatum</name>
    <name type="common">Blackwell switchgrass</name>
    <dbReference type="NCBI Taxonomy" id="38727"/>
    <lineage>
        <taxon>Eukaryota</taxon>
        <taxon>Viridiplantae</taxon>
        <taxon>Streptophyta</taxon>
        <taxon>Embryophyta</taxon>
        <taxon>Tracheophyta</taxon>
        <taxon>Spermatophyta</taxon>
        <taxon>Magnoliopsida</taxon>
        <taxon>Liliopsida</taxon>
        <taxon>Poales</taxon>
        <taxon>Poaceae</taxon>
        <taxon>PACMAD clade</taxon>
        <taxon>Panicoideae</taxon>
        <taxon>Panicodae</taxon>
        <taxon>Paniceae</taxon>
        <taxon>Panicinae</taxon>
        <taxon>Panicum</taxon>
        <taxon>Panicum sect. Hiantes</taxon>
    </lineage>
</organism>
<dbReference type="GO" id="GO:0004674">
    <property type="term" value="F:protein serine/threonine kinase activity"/>
    <property type="evidence" value="ECO:0007669"/>
    <property type="project" value="UniProtKB-KW"/>
</dbReference>
<evidence type="ECO:0000256" key="18">
    <source>
        <dbReference type="ARBA" id="ARBA00047899"/>
    </source>
</evidence>
<dbReference type="SUPFAM" id="SSF56112">
    <property type="entry name" value="Protein kinase-like (PK-like)"/>
    <property type="match status" value="1"/>
</dbReference>
<dbReference type="InterPro" id="IPR000719">
    <property type="entry name" value="Prot_kinase_dom"/>
</dbReference>
<dbReference type="GO" id="GO:0005524">
    <property type="term" value="F:ATP binding"/>
    <property type="evidence" value="ECO:0007669"/>
    <property type="project" value="UniProtKB-KW"/>
</dbReference>
<evidence type="ECO:0000256" key="1">
    <source>
        <dbReference type="ARBA" id="ARBA00004162"/>
    </source>
</evidence>
<sequence length="206" mass="23066">MLDVSVAMEYLHHRHHEVILHCDLKPSNVLFDEDMIAHVADFGIAKILLGDDHSTVSASMPGTIGYMAPEYALMGQASRKRDVFSFGIMILEVFTGKRPTHPMFVGGLTLRQWVSQAFPRNLINVADEKLLQDEEARLCIGNQTEISLASSSTSMDNNFLLSIFEVGLICSSESPEERVSMNDVVSKLKDIKKDYSAALQRLHIYH</sequence>
<dbReference type="Gene3D" id="1.10.510.10">
    <property type="entry name" value="Transferase(Phosphotransferase) domain 1"/>
    <property type="match status" value="1"/>
</dbReference>
<keyword evidence="11" id="KW-0547">Nucleotide-binding</keyword>
<dbReference type="Pfam" id="PF00069">
    <property type="entry name" value="Pkinase"/>
    <property type="match status" value="1"/>
</dbReference>
<evidence type="ECO:0000313" key="21">
    <source>
        <dbReference type="EMBL" id="KAG2659314.1"/>
    </source>
</evidence>
<keyword evidence="17" id="KW-0325">Glycoprotein</keyword>
<evidence type="ECO:0000256" key="3">
    <source>
        <dbReference type="ARBA" id="ARBA00022475"/>
    </source>
</evidence>
<keyword evidence="22" id="KW-1185">Reference proteome</keyword>
<evidence type="ECO:0000256" key="10">
    <source>
        <dbReference type="ARBA" id="ARBA00022737"/>
    </source>
</evidence>
<dbReference type="FunFam" id="1.10.510.10:FF:000358">
    <property type="entry name" value="Putative leucine-rich repeat receptor-like serine/threonine-protein kinase"/>
    <property type="match status" value="1"/>
</dbReference>
<evidence type="ECO:0000256" key="5">
    <source>
        <dbReference type="ARBA" id="ARBA00022553"/>
    </source>
</evidence>
<protein>
    <recommendedName>
        <fullName evidence="2">non-specific serine/threonine protein kinase</fullName>
        <ecNumber evidence="2">2.7.11.1</ecNumber>
    </recommendedName>
</protein>
<dbReference type="AlphaFoldDB" id="A0A8T0XQ46"/>
<keyword evidence="13" id="KW-0067">ATP-binding</keyword>
<evidence type="ECO:0000256" key="8">
    <source>
        <dbReference type="ARBA" id="ARBA00022692"/>
    </source>
</evidence>